<evidence type="ECO:0000256" key="8">
    <source>
        <dbReference type="SAM" id="Phobius"/>
    </source>
</evidence>
<dbReference type="InterPro" id="IPR029020">
    <property type="entry name" value="Ammonium/urea_transptr"/>
</dbReference>
<dbReference type="InterPro" id="IPR004937">
    <property type="entry name" value="Urea_transporter"/>
</dbReference>
<protein>
    <submittedName>
        <fullName evidence="9">Urea transporter</fullName>
    </submittedName>
</protein>
<dbReference type="GO" id="GO:0005886">
    <property type="term" value="C:plasma membrane"/>
    <property type="evidence" value="ECO:0007669"/>
    <property type="project" value="UniProtKB-SubCell"/>
</dbReference>
<gene>
    <name evidence="9" type="ORF">GM921_09465</name>
</gene>
<feature type="transmembrane region" description="Helical" evidence="8">
    <location>
        <begin position="191"/>
        <end position="210"/>
    </location>
</feature>
<accession>A0A923E098</accession>
<feature type="transmembrane region" description="Helical" evidence="8">
    <location>
        <begin position="159"/>
        <end position="184"/>
    </location>
</feature>
<evidence type="ECO:0000256" key="5">
    <source>
        <dbReference type="ARBA" id="ARBA00022989"/>
    </source>
</evidence>
<feature type="transmembrane region" description="Helical" evidence="8">
    <location>
        <begin position="29"/>
        <end position="59"/>
    </location>
</feature>
<dbReference type="PIRSF" id="PIRSF016502">
    <property type="entry name" value="Urea_transporter"/>
    <property type="match status" value="1"/>
</dbReference>
<feature type="transmembrane region" description="Helical" evidence="8">
    <location>
        <begin position="71"/>
        <end position="89"/>
    </location>
</feature>
<evidence type="ECO:0000256" key="3">
    <source>
        <dbReference type="ARBA" id="ARBA00022475"/>
    </source>
</evidence>
<evidence type="ECO:0000313" key="10">
    <source>
        <dbReference type="Proteomes" id="UP000601055"/>
    </source>
</evidence>
<comment type="similarity">
    <text evidence="2">Belongs to the urea transporter family.</text>
</comment>
<feature type="transmembrane region" description="Helical" evidence="8">
    <location>
        <begin position="121"/>
        <end position="139"/>
    </location>
</feature>
<comment type="caution">
    <text evidence="9">The sequence shown here is derived from an EMBL/GenBank/DDBJ whole genome shotgun (WGS) entry which is preliminary data.</text>
</comment>
<feature type="transmembrane region" description="Helical" evidence="8">
    <location>
        <begin position="264"/>
        <end position="283"/>
    </location>
</feature>
<keyword evidence="6 8" id="KW-0472">Membrane</keyword>
<dbReference type="PANTHER" id="PTHR10464:SF4">
    <property type="entry name" value="UREA TRANSPORTER"/>
    <property type="match status" value="1"/>
</dbReference>
<proteinExistence type="inferred from homology"/>
<feature type="site" description="Important for channel permeability" evidence="7">
    <location>
        <position position="266"/>
    </location>
</feature>
<evidence type="ECO:0000313" key="9">
    <source>
        <dbReference type="EMBL" id="MBB2145713.1"/>
    </source>
</evidence>
<dbReference type="EMBL" id="WNXD01000002">
    <property type="protein sequence ID" value="MBB2145713.1"/>
    <property type="molecule type" value="Genomic_DNA"/>
</dbReference>
<evidence type="ECO:0000256" key="4">
    <source>
        <dbReference type="ARBA" id="ARBA00022692"/>
    </source>
</evidence>
<feature type="transmembrane region" description="Helical" evidence="8">
    <location>
        <begin position="216"/>
        <end position="233"/>
    </location>
</feature>
<reference evidence="9" key="1">
    <citation type="submission" date="2019-11" db="EMBL/GenBank/DDBJ databases">
        <title>Description of Pedobacter sp. LMG 31464T.</title>
        <authorList>
            <person name="Carlier A."/>
            <person name="Qi S."/>
            <person name="Vandamme P."/>
        </authorList>
    </citation>
    <scope>NUCLEOTIDE SEQUENCE</scope>
    <source>
        <strain evidence="9">LMG 31464</strain>
    </source>
</reference>
<dbReference type="Gene3D" id="1.10.3430.10">
    <property type="entry name" value="Ammonium transporter AmtB like domains"/>
    <property type="match status" value="1"/>
</dbReference>
<feature type="transmembrane region" description="Helical" evidence="8">
    <location>
        <begin position="95"/>
        <end position="114"/>
    </location>
</feature>
<dbReference type="AlphaFoldDB" id="A0A923E098"/>
<keyword evidence="5 8" id="KW-1133">Transmembrane helix</keyword>
<evidence type="ECO:0000256" key="7">
    <source>
        <dbReference type="PIRSR" id="PIRSR016502-1"/>
    </source>
</evidence>
<evidence type="ECO:0000256" key="2">
    <source>
        <dbReference type="ARBA" id="ARBA00005914"/>
    </source>
</evidence>
<keyword evidence="3" id="KW-1003">Cell membrane</keyword>
<evidence type="ECO:0000256" key="6">
    <source>
        <dbReference type="ARBA" id="ARBA00023136"/>
    </source>
</evidence>
<dbReference type="GO" id="GO:0015204">
    <property type="term" value="F:urea transmembrane transporter activity"/>
    <property type="evidence" value="ECO:0007669"/>
    <property type="project" value="InterPro"/>
</dbReference>
<feature type="transmembrane region" description="Helical" evidence="8">
    <location>
        <begin position="240"/>
        <end position="258"/>
    </location>
</feature>
<dbReference type="PANTHER" id="PTHR10464">
    <property type="entry name" value="UREA TRANSPORTER"/>
    <property type="match status" value="1"/>
</dbReference>
<comment type="subcellular location">
    <subcellularLocation>
        <location evidence="1">Cell membrane</location>
        <topology evidence="1">Multi-pass membrane protein</topology>
    </subcellularLocation>
</comment>
<name>A0A923E098_9SPHI</name>
<sequence>MAKKQSLFIAIAPFLKGVAQIMLQENAWTGLLFLVGIFCGSLTMGLAAIFSVLVGTFTAKFFKYDEGEINSGLYGFSATLVGVALVVFFEPTIMIWLTIFIGSMLATSIQHFFIVKKIPGFTFPFILVTWGFLAVFHYFPALVTLQPQTVDVAGNSDLILFPHAIGQVIFQGSVWAGIAFFIGVLIHKPIAAVYTLIATLISAGIAYQFGEPLHDIYLGLLSYNAVLCAITFAGTKRVDFILALLSIVLSVLIMIMMRKLNLPALTFPFVAATWFSLIAKHIFQAKRQEIPQ</sequence>
<dbReference type="Proteomes" id="UP000601055">
    <property type="component" value="Unassembled WGS sequence"/>
</dbReference>
<keyword evidence="4 8" id="KW-0812">Transmembrane</keyword>
<organism evidence="9 10">
    <name type="scientific">Pedobacter planticolens</name>
    <dbReference type="NCBI Taxonomy" id="2679964"/>
    <lineage>
        <taxon>Bacteria</taxon>
        <taxon>Pseudomonadati</taxon>
        <taxon>Bacteroidota</taxon>
        <taxon>Sphingobacteriia</taxon>
        <taxon>Sphingobacteriales</taxon>
        <taxon>Sphingobacteriaceae</taxon>
        <taxon>Pedobacter</taxon>
    </lineage>
</organism>
<evidence type="ECO:0000256" key="1">
    <source>
        <dbReference type="ARBA" id="ARBA00004651"/>
    </source>
</evidence>
<dbReference type="Pfam" id="PF03253">
    <property type="entry name" value="UT"/>
    <property type="match status" value="1"/>
</dbReference>
<keyword evidence="10" id="KW-1185">Reference proteome</keyword>